<evidence type="ECO:0008006" key="3">
    <source>
        <dbReference type="Google" id="ProtNLM"/>
    </source>
</evidence>
<accession>A0ABP8X1G2</accession>
<protein>
    <recommendedName>
        <fullName evidence="3">Diaminopimelate decarboxylase</fullName>
    </recommendedName>
</protein>
<dbReference type="RefSeq" id="WP_253877463.1">
    <property type="nucleotide sequence ID" value="NZ_BAABHM010000010.1"/>
</dbReference>
<reference evidence="2" key="1">
    <citation type="journal article" date="2019" name="Int. J. Syst. Evol. Microbiol.">
        <title>The Global Catalogue of Microorganisms (GCM) 10K type strain sequencing project: providing services to taxonomists for standard genome sequencing and annotation.</title>
        <authorList>
            <consortium name="The Broad Institute Genomics Platform"/>
            <consortium name="The Broad Institute Genome Sequencing Center for Infectious Disease"/>
            <person name="Wu L."/>
            <person name="Ma J."/>
        </authorList>
    </citation>
    <scope>NUCLEOTIDE SEQUENCE [LARGE SCALE GENOMIC DNA]</scope>
    <source>
        <strain evidence="2">JCM 17975</strain>
    </source>
</reference>
<comment type="caution">
    <text evidence="1">The sequence shown here is derived from an EMBL/GenBank/DDBJ whole genome shotgun (WGS) entry which is preliminary data.</text>
</comment>
<evidence type="ECO:0000313" key="1">
    <source>
        <dbReference type="EMBL" id="GAA4698791.1"/>
    </source>
</evidence>
<dbReference type="InterPro" id="IPR009241">
    <property type="entry name" value="HigB-like"/>
</dbReference>
<keyword evidence="2" id="KW-1185">Reference proteome</keyword>
<proteinExistence type="predicted"/>
<name>A0ABP8X1G2_9MICO</name>
<organism evidence="1 2">
    <name type="scientific">Promicromonospora umidemergens</name>
    <dbReference type="NCBI Taxonomy" id="629679"/>
    <lineage>
        <taxon>Bacteria</taxon>
        <taxon>Bacillati</taxon>
        <taxon>Actinomycetota</taxon>
        <taxon>Actinomycetes</taxon>
        <taxon>Micrococcales</taxon>
        <taxon>Promicromonosporaceae</taxon>
        <taxon>Promicromonospora</taxon>
    </lineage>
</organism>
<sequence>MAWDVGFDEEVFAWLTTLDEGSFVQVRAAINVLRDRGPQLGRPLVDTVVGSRHKNMKELRPGSSGRSELRVLFCFDPERAAILLVGGDKAGNWSGWYRAAVPLADVRYDAHLDELKAKQEKGAGDGKEP</sequence>
<evidence type="ECO:0000313" key="2">
    <source>
        <dbReference type="Proteomes" id="UP001500843"/>
    </source>
</evidence>
<dbReference type="Proteomes" id="UP001500843">
    <property type="component" value="Unassembled WGS sequence"/>
</dbReference>
<dbReference type="EMBL" id="BAABHM010000010">
    <property type="protein sequence ID" value="GAA4698791.1"/>
    <property type="molecule type" value="Genomic_DNA"/>
</dbReference>
<dbReference type="Pfam" id="PF05973">
    <property type="entry name" value="Gp49"/>
    <property type="match status" value="1"/>
</dbReference>
<gene>
    <name evidence="1" type="ORF">GCM10023198_19080</name>
</gene>